<dbReference type="Gene3D" id="2.60.40.2380">
    <property type="match status" value="1"/>
</dbReference>
<dbReference type="RefSeq" id="WP_191593421.1">
    <property type="nucleotide sequence ID" value="NZ_JACYFC010000001.1"/>
</dbReference>
<feature type="transmembrane region" description="Helical" evidence="1">
    <location>
        <begin position="213"/>
        <end position="230"/>
    </location>
</feature>
<keyword evidence="6" id="KW-1185">Reference proteome</keyword>
<keyword evidence="2" id="KW-0732">Signal</keyword>
<feature type="domain" description="7TM-DISM receptor extracellular" evidence="3">
    <location>
        <begin position="185"/>
        <end position="380"/>
    </location>
</feature>
<dbReference type="Pfam" id="PF07696">
    <property type="entry name" value="7TMR-DISMED2"/>
    <property type="match status" value="1"/>
</dbReference>
<evidence type="ECO:0000259" key="3">
    <source>
        <dbReference type="Pfam" id="PF07695"/>
    </source>
</evidence>
<name>A0ABR8NVH4_9GAMM</name>
<keyword evidence="1" id="KW-0812">Transmembrane</keyword>
<evidence type="ECO:0000313" key="6">
    <source>
        <dbReference type="Proteomes" id="UP000604161"/>
    </source>
</evidence>
<feature type="transmembrane region" description="Helical" evidence="1">
    <location>
        <begin position="334"/>
        <end position="358"/>
    </location>
</feature>
<sequence>MFSRLILLFLLCASNLVWSANTIAIIDNHNDVVNIAETGYYFIDDNKTLSLDAISSDEYSKRFRPINSDYLRLGIVKGNVWVRTDIAIQSTESTPILLEIKSPRVQYLDIFLPSRHEVQAQVQLGNARPYNNRNIKAPNYLFTIPTNMPPVFTVYIKLSSHLPMNAGIELKTLSKLSSDNQKNLTITGTLIGILLTLFISNLFFYVKSSHPMYLIYSFLLVGIVILHLALHDQFAQFFPNIIGIQERIYNAASLFCLSSIVFFSRLYLDTKRYFPTFDNLLIAIGSLNIIFAFIFTLSPESISIIVLSLLVVSTLICLTVHAIISFIKNVPFSGYYLIARSTLLIGHFFWVMSIYGIIPSATLLEWGLTVTIIIEALIHFTGMIVQTTPLLSKHTYGTRHSQAETFDLLADLSSRLRRQINIIGGGLTHLEQAAQSPDTKTLLTSTQTANNNIKSLIERIDCISDITDSVLREQATPIFLNQLIDNAHNNFQRLDQDNTLVEFNSSTSDQVEILQNAPTIQHLLEVITQEFKHFTDQVLTINITHHDISREGVTILEINCYPLPTRVHESTADFDFGMGYIALLIQHLKGEMRLSEDGQVRSVNIKIPIRAHVRHLTYETKQQHQFHIILFGQEDEDLQKTLTLLQSNPNQIEHFSTLESMLEHLESPGTRQFVTIILVFDNGGHIPHITQQRLTPLMRNEDQCLLISNNIKMSLDYAKKLGFDDILACTELEQKFTQQLSHLIQKGDRLKNASLSRVNSLRKTP</sequence>
<feature type="transmembrane region" description="Helical" evidence="1">
    <location>
        <begin position="250"/>
        <end position="268"/>
    </location>
</feature>
<feature type="transmembrane region" description="Helical" evidence="1">
    <location>
        <begin position="304"/>
        <end position="327"/>
    </location>
</feature>
<dbReference type="InterPro" id="IPR011622">
    <property type="entry name" value="7TMR_DISM_rcpt_extracell_dom2"/>
</dbReference>
<dbReference type="Pfam" id="PF07695">
    <property type="entry name" value="7TMR-DISM_7TM"/>
    <property type="match status" value="1"/>
</dbReference>
<keyword evidence="1" id="KW-1133">Transmembrane helix</keyword>
<protein>
    <recommendedName>
        <fullName evidence="7">7TMR-DISM extracellular protein 2</fullName>
    </recommendedName>
</protein>
<dbReference type="EMBL" id="JACYFC010000001">
    <property type="protein sequence ID" value="MBD5770054.1"/>
    <property type="molecule type" value="Genomic_DNA"/>
</dbReference>
<keyword evidence="1" id="KW-0472">Membrane</keyword>
<feature type="transmembrane region" description="Helical" evidence="1">
    <location>
        <begin position="280"/>
        <end position="298"/>
    </location>
</feature>
<proteinExistence type="predicted"/>
<feature type="domain" description="7TM-DISM receptor extracellular" evidence="4">
    <location>
        <begin position="40"/>
        <end position="170"/>
    </location>
</feature>
<evidence type="ECO:0008006" key="7">
    <source>
        <dbReference type="Google" id="ProtNLM"/>
    </source>
</evidence>
<evidence type="ECO:0000313" key="5">
    <source>
        <dbReference type="EMBL" id="MBD5770054.1"/>
    </source>
</evidence>
<dbReference type="InterPro" id="IPR011623">
    <property type="entry name" value="7TMR_DISM_rcpt_extracell_dom1"/>
</dbReference>
<evidence type="ECO:0000256" key="1">
    <source>
        <dbReference type="SAM" id="Phobius"/>
    </source>
</evidence>
<comment type="caution">
    <text evidence="5">The sequence shown here is derived from an EMBL/GenBank/DDBJ whole genome shotgun (WGS) entry which is preliminary data.</text>
</comment>
<dbReference type="Proteomes" id="UP000604161">
    <property type="component" value="Unassembled WGS sequence"/>
</dbReference>
<feature type="signal peptide" evidence="2">
    <location>
        <begin position="1"/>
        <end position="19"/>
    </location>
</feature>
<feature type="transmembrane region" description="Helical" evidence="1">
    <location>
        <begin position="184"/>
        <end position="206"/>
    </location>
</feature>
<feature type="chain" id="PRO_5046462333" description="7TMR-DISM extracellular protein 2" evidence="2">
    <location>
        <begin position="20"/>
        <end position="765"/>
    </location>
</feature>
<gene>
    <name evidence="5" type="ORF">IF202_03250</name>
</gene>
<reference evidence="5 6" key="1">
    <citation type="submission" date="2020-09" db="EMBL/GenBank/DDBJ databases">
        <title>Marinomonas sp. nov., isolated from the cysticercosis algae of Qingdao, China.</title>
        <authorList>
            <person name="Sun X."/>
        </authorList>
    </citation>
    <scope>NUCLEOTIDE SEQUENCE [LARGE SCALE GENOMIC DNA]</scope>
    <source>
        <strain evidence="5 6">SM2066</strain>
    </source>
</reference>
<evidence type="ECO:0000256" key="2">
    <source>
        <dbReference type="SAM" id="SignalP"/>
    </source>
</evidence>
<organism evidence="5 6">
    <name type="scientific">Marinomonas colpomeniae</name>
    <dbReference type="NCBI Taxonomy" id="2774408"/>
    <lineage>
        <taxon>Bacteria</taxon>
        <taxon>Pseudomonadati</taxon>
        <taxon>Pseudomonadota</taxon>
        <taxon>Gammaproteobacteria</taxon>
        <taxon>Oceanospirillales</taxon>
        <taxon>Oceanospirillaceae</taxon>
        <taxon>Marinomonas</taxon>
    </lineage>
</organism>
<accession>A0ABR8NVH4</accession>
<evidence type="ECO:0000259" key="4">
    <source>
        <dbReference type="Pfam" id="PF07696"/>
    </source>
</evidence>